<dbReference type="eggNOG" id="COG1595">
    <property type="taxonomic scope" value="Bacteria"/>
</dbReference>
<protein>
    <submittedName>
        <fullName evidence="1">Uncharacterized protein</fullName>
    </submittedName>
</protein>
<comment type="caution">
    <text evidence="1">The sequence shown here is derived from an EMBL/GenBank/DDBJ whole genome shotgun (WGS) entry which is preliminary data.</text>
</comment>
<organism evidence="1 2">
    <name type="scientific">Megasphaera micronuciformis F0359</name>
    <dbReference type="NCBI Taxonomy" id="706434"/>
    <lineage>
        <taxon>Bacteria</taxon>
        <taxon>Bacillati</taxon>
        <taxon>Bacillota</taxon>
        <taxon>Negativicutes</taxon>
        <taxon>Veillonellales</taxon>
        <taxon>Veillonellaceae</taxon>
        <taxon>Megasphaera</taxon>
    </lineage>
</organism>
<dbReference type="EMBL" id="AECS01000037">
    <property type="protein sequence ID" value="EFQ03957.1"/>
    <property type="molecule type" value="Genomic_DNA"/>
</dbReference>
<dbReference type="STRING" id="706434.HMPREF9429_01140"/>
<dbReference type="Proteomes" id="UP000003195">
    <property type="component" value="Unassembled WGS sequence"/>
</dbReference>
<dbReference type="HOGENOM" id="CLU_103630_0_0_9"/>
<evidence type="ECO:0000313" key="2">
    <source>
        <dbReference type="Proteomes" id="UP000003195"/>
    </source>
</evidence>
<evidence type="ECO:0000313" key="1">
    <source>
        <dbReference type="EMBL" id="EFQ03957.1"/>
    </source>
</evidence>
<keyword evidence="2" id="KW-1185">Reference proteome</keyword>
<reference evidence="1 2" key="1">
    <citation type="submission" date="2010-08" db="EMBL/GenBank/DDBJ databases">
        <authorList>
            <person name="Weinstock G."/>
            <person name="Sodergren E."/>
            <person name="Clifton S."/>
            <person name="Fulton L."/>
            <person name="Fulton B."/>
            <person name="Courtney L."/>
            <person name="Fronick C."/>
            <person name="Harrison M."/>
            <person name="Strong C."/>
            <person name="Farmer C."/>
            <person name="Delahaunty K."/>
            <person name="Markovic C."/>
            <person name="Hall O."/>
            <person name="Minx P."/>
            <person name="Tomlinson C."/>
            <person name="Mitreva M."/>
            <person name="Hou S."/>
            <person name="Chen J."/>
            <person name="Wollam A."/>
            <person name="Pepin K.H."/>
            <person name="Johnson M."/>
            <person name="Bhonagiri V."/>
            <person name="Zhang X."/>
            <person name="Suruliraj S."/>
            <person name="Warren W."/>
            <person name="Chinwalla A."/>
            <person name="Mardis E.R."/>
            <person name="Wilson R.K."/>
        </authorList>
    </citation>
    <scope>NUCLEOTIDE SEQUENCE [LARGE SCALE GENOMIC DNA]</scope>
    <source>
        <strain evidence="1 2">F0359</strain>
    </source>
</reference>
<name>E2ZD36_9FIRM</name>
<sequence>MKLKVRYDESVQTINLDEKAAQEMWVSLGFEDEETEQEEKERRIQEAFDEQFNRPEYNNWHKFDRHRGYSKAQPGKDGIEDEINSSEPLMDEVADDRIFRKYEIEHEKKEDYEAVCRWVRKILVKKPEWADAFIAVYLNDESIRNYAARIGADENNITQKLKRAKKKLRENYKNRQI</sequence>
<dbReference type="SUPFAM" id="SSF88659">
    <property type="entry name" value="Sigma3 and sigma4 domains of RNA polymerase sigma factors"/>
    <property type="match status" value="1"/>
</dbReference>
<gene>
    <name evidence="1" type="ORF">HMPREF9429_01140</name>
</gene>
<dbReference type="OrthoDB" id="1656210at2"/>
<dbReference type="AlphaFoldDB" id="E2ZD36"/>
<proteinExistence type="predicted"/>
<accession>E2ZD36</accession>
<dbReference type="InterPro" id="IPR013324">
    <property type="entry name" value="RNA_pol_sigma_r3/r4-like"/>
</dbReference>
<dbReference type="RefSeq" id="WP_006942261.1">
    <property type="nucleotide sequence ID" value="NZ_GL538208.1"/>
</dbReference>